<reference evidence="1" key="1">
    <citation type="submission" date="2014-11" db="EMBL/GenBank/DDBJ databases">
        <authorList>
            <person name="Amaro Gonzalez C."/>
        </authorList>
    </citation>
    <scope>NUCLEOTIDE SEQUENCE</scope>
</reference>
<dbReference type="EMBL" id="GBXM01017099">
    <property type="protein sequence ID" value="JAH91478.1"/>
    <property type="molecule type" value="Transcribed_RNA"/>
</dbReference>
<protein>
    <submittedName>
        <fullName evidence="1">Uncharacterized protein</fullName>
    </submittedName>
</protein>
<dbReference type="AlphaFoldDB" id="A0A0E9WPT2"/>
<reference evidence="1" key="2">
    <citation type="journal article" date="2015" name="Fish Shellfish Immunol.">
        <title>Early steps in the European eel (Anguilla anguilla)-Vibrio vulnificus interaction in the gills: Role of the RtxA13 toxin.</title>
        <authorList>
            <person name="Callol A."/>
            <person name="Pajuelo D."/>
            <person name="Ebbesson L."/>
            <person name="Teles M."/>
            <person name="MacKenzie S."/>
            <person name="Amaro C."/>
        </authorList>
    </citation>
    <scope>NUCLEOTIDE SEQUENCE</scope>
</reference>
<proteinExistence type="predicted"/>
<evidence type="ECO:0000313" key="1">
    <source>
        <dbReference type="EMBL" id="JAH91478.1"/>
    </source>
</evidence>
<name>A0A0E9WPT2_ANGAN</name>
<sequence>MHWQVRHIKHVESIKIVEGEVNKKQARSFFWAERPIDNHLDFIYKTVLLCLPCFFTSFV</sequence>
<accession>A0A0E9WPT2</accession>
<organism evidence="1">
    <name type="scientific">Anguilla anguilla</name>
    <name type="common">European freshwater eel</name>
    <name type="synonym">Muraena anguilla</name>
    <dbReference type="NCBI Taxonomy" id="7936"/>
    <lineage>
        <taxon>Eukaryota</taxon>
        <taxon>Metazoa</taxon>
        <taxon>Chordata</taxon>
        <taxon>Craniata</taxon>
        <taxon>Vertebrata</taxon>
        <taxon>Euteleostomi</taxon>
        <taxon>Actinopterygii</taxon>
        <taxon>Neopterygii</taxon>
        <taxon>Teleostei</taxon>
        <taxon>Anguilliformes</taxon>
        <taxon>Anguillidae</taxon>
        <taxon>Anguilla</taxon>
    </lineage>
</organism>